<name>A0A8S9U5R5_PHYIN</name>
<dbReference type="PANTHER" id="PTHR19303:SF57">
    <property type="entry name" value="HTH CENPB-TYPE DOMAIN-CONTAINING PROTEIN"/>
    <property type="match status" value="1"/>
</dbReference>
<dbReference type="EMBL" id="JAACNO010002277">
    <property type="protein sequence ID" value="KAF4134539.1"/>
    <property type="molecule type" value="Genomic_DNA"/>
</dbReference>
<dbReference type="PANTHER" id="PTHR19303">
    <property type="entry name" value="TRANSPOSON"/>
    <property type="match status" value="1"/>
</dbReference>
<keyword evidence="2" id="KW-0378">Hydrolase</keyword>
<keyword evidence="2" id="KW-0540">Nuclease</keyword>
<dbReference type="InterPro" id="IPR050863">
    <property type="entry name" value="CenT-Element_Derived"/>
</dbReference>
<organism evidence="2 3">
    <name type="scientific">Phytophthora infestans</name>
    <name type="common">Potato late blight agent</name>
    <name type="synonym">Botrytis infestans</name>
    <dbReference type="NCBI Taxonomy" id="4787"/>
    <lineage>
        <taxon>Eukaryota</taxon>
        <taxon>Sar</taxon>
        <taxon>Stramenopiles</taxon>
        <taxon>Oomycota</taxon>
        <taxon>Peronosporomycetes</taxon>
        <taxon>Peronosporales</taxon>
        <taxon>Peronosporaceae</taxon>
        <taxon>Phytophthora</taxon>
    </lineage>
</organism>
<dbReference type="Proteomes" id="UP000704712">
    <property type="component" value="Unassembled WGS sequence"/>
</dbReference>
<keyword evidence="2" id="KW-0255">Endonuclease</keyword>
<comment type="caution">
    <text evidence="2">The sequence shown here is derived from an EMBL/GenBank/DDBJ whole genome shotgun (WGS) entry which is preliminary data.</text>
</comment>
<reference evidence="2" key="1">
    <citation type="submission" date="2020-03" db="EMBL/GenBank/DDBJ databases">
        <title>Hybrid Assembly of Korean Phytophthora infestans isolates.</title>
        <authorList>
            <person name="Prokchorchik M."/>
            <person name="Lee Y."/>
            <person name="Seo J."/>
            <person name="Cho J.-H."/>
            <person name="Park Y.-E."/>
            <person name="Jang D.-C."/>
            <person name="Im J.-S."/>
            <person name="Choi J.-G."/>
            <person name="Park H.-J."/>
            <person name="Lee G.-B."/>
            <person name="Lee Y.-G."/>
            <person name="Hong S.-Y."/>
            <person name="Cho K."/>
            <person name="Sohn K.H."/>
        </authorList>
    </citation>
    <scope>NUCLEOTIDE SEQUENCE</scope>
    <source>
        <strain evidence="2">KR_2_A2</strain>
    </source>
</reference>
<accession>A0A8S9U5R5</accession>
<protein>
    <submittedName>
        <fullName evidence="2">DDE superfamily endonuclease</fullName>
    </submittedName>
</protein>
<evidence type="ECO:0000313" key="2">
    <source>
        <dbReference type="EMBL" id="KAF4134539.1"/>
    </source>
</evidence>
<proteinExistence type="predicted"/>
<dbReference type="Pfam" id="PF03184">
    <property type="entry name" value="DDE_1"/>
    <property type="match status" value="1"/>
</dbReference>
<dbReference type="GO" id="GO:0003677">
    <property type="term" value="F:DNA binding"/>
    <property type="evidence" value="ECO:0007669"/>
    <property type="project" value="TreeGrafter"/>
</dbReference>
<gene>
    <name evidence="2" type="ORF">GN958_ATG16267</name>
</gene>
<feature type="domain" description="DDE-1" evidence="1">
    <location>
        <begin position="211"/>
        <end position="382"/>
    </location>
</feature>
<dbReference type="GO" id="GO:0004519">
    <property type="term" value="F:endonuclease activity"/>
    <property type="evidence" value="ECO:0007669"/>
    <property type="project" value="UniProtKB-KW"/>
</dbReference>
<evidence type="ECO:0000259" key="1">
    <source>
        <dbReference type="Pfam" id="PF03184"/>
    </source>
</evidence>
<sequence>MREALHTNAHRLKAVDVACESGVSTSLASENKCHCSTLYRWTKRRQDIEAAAAGSTTILQGRRGSKVAFPELEKKLLDWVRDMRKNKVRAVTSRCLLMMSAHLEPRFLLGRSEQAAVEYLRRFRSRNCLSVRRITHKGRRKRSEVQVVADEFGLAMRHKMEMFSTGTEKYNHFYNMDQTSIYIDMNPKTTITFRGERDVDVVQGMSENSFRASVFLCASATGKTLPAFIVFSGATGGPVHCELQAHPLHKADEVVLTVQKNAYCDERIMIEWVNEVWTPSVTFCRMLLLDSLKVHKMGSVRAKLEEAMTGVDFVPAGATGLAQPMDVSVMRVFKHWCRELYVQHHITNDFSLNAKERRKLITSIVHDAWMTVPPPETIQRGFVKAGLVPIGPRMVDGTFRVAEPPAPELA</sequence>
<dbReference type="AlphaFoldDB" id="A0A8S9U5R5"/>
<evidence type="ECO:0000313" key="3">
    <source>
        <dbReference type="Proteomes" id="UP000704712"/>
    </source>
</evidence>
<dbReference type="GO" id="GO:0005634">
    <property type="term" value="C:nucleus"/>
    <property type="evidence" value="ECO:0007669"/>
    <property type="project" value="TreeGrafter"/>
</dbReference>
<dbReference type="InterPro" id="IPR004875">
    <property type="entry name" value="DDE_SF_endonuclease_dom"/>
</dbReference>